<gene>
    <name evidence="1" type="ORF">C9927_04135</name>
</gene>
<dbReference type="AlphaFoldDB" id="A0A2T4D3Q3"/>
<comment type="caution">
    <text evidence="1">The sequence shown here is derived from an EMBL/GenBank/DDBJ whole genome shotgun (WGS) entry which is preliminary data.</text>
</comment>
<feature type="non-terminal residue" evidence="1">
    <location>
        <position position="1"/>
    </location>
</feature>
<reference evidence="1 2" key="1">
    <citation type="submission" date="2018-03" db="EMBL/GenBank/DDBJ databases">
        <title>Cross-interface Injection: A General Nanoliter Liquid Handling Method Applied to Single Cells Genome Amplification Automated Nanoliter Liquid Handling Applied to Single Cell Multiple Displacement Amplification.</title>
        <authorList>
            <person name="Yun J."/>
            <person name="Xu P."/>
            <person name="Xu J."/>
            <person name="Dai X."/>
            <person name="Wang Y."/>
            <person name="Zheng X."/>
            <person name="Cao C."/>
            <person name="Yi Q."/>
            <person name="Zhu Y."/>
            <person name="Wang L."/>
            <person name="Dong Z."/>
            <person name="Huang Y."/>
            <person name="Huang L."/>
            <person name="Du W."/>
        </authorList>
    </citation>
    <scope>NUCLEOTIDE SEQUENCE [LARGE SCALE GENOMIC DNA]</scope>
    <source>
        <strain evidence="1 2">A12-4</strain>
    </source>
</reference>
<accession>A0A2T4D3Q3</accession>
<protein>
    <submittedName>
        <fullName evidence="1">Short-chain dehydrogenase</fullName>
    </submittedName>
</protein>
<sequence>HIGMQTKLAALGAKLSPHWVNRWVNRRITS</sequence>
<name>A0A2T4D3Q3_9GAMM</name>
<evidence type="ECO:0000313" key="2">
    <source>
        <dbReference type="Proteomes" id="UP000242087"/>
    </source>
</evidence>
<dbReference type="EMBL" id="PYVF01000061">
    <property type="protein sequence ID" value="PTB88450.1"/>
    <property type="molecule type" value="Genomic_DNA"/>
</dbReference>
<proteinExistence type="predicted"/>
<evidence type="ECO:0000313" key="1">
    <source>
        <dbReference type="EMBL" id="PTB88450.1"/>
    </source>
</evidence>
<dbReference type="Proteomes" id="UP000242087">
    <property type="component" value="Unassembled WGS sequence"/>
</dbReference>
<organism evidence="1 2">
    <name type="scientific">Pseudidiomarina aestuarii</name>
    <dbReference type="NCBI Taxonomy" id="624146"/>
    <lineage>
        <taxon>Bacteria</taxon>
        <taxon>Pseudomonadati</taxon>
        <taxon>Pseudomonadota</taxon>
        <taxon>Gammaproteobacteria</taxon>
        <taxon>Alteromonadales</taxon>
        <taxon>Idiomarinaceae</taxon>
        <taxon>Pseudidiomarina</taxon>
    </lineage>
</organism>